<dbReference type="PANTHER" id="PTHR21716:SF68">
    <property type="entry name" value="TRANSPORT PROTEIN YTVI-RELATED"/>
    <property type="match status" value="1"/>
</dbReference>
<feature type="transmembrane region" description="Helical" evidence="6">
    <location>
        <begin position="20"/>
        <end position="41"/>
    </location>
</feature>
<evidence type="ECO:0000256" key="2">
    <source>
        <dbReference type="ARBA" id="ARBA00009773"/>
    </source>
</evidence>
<gene>
    <name evidence="7" type="ORF">HMPREF9469_03233</name>
</gene>
<evidence type="ECO:0000313" key="8">
    <source>
        <dbReference type="Proteomes" id="UP000003763"/>
    </source>
</evidence>
<reference evidence="7 8" key="1">
    <citation type="submission" date="2011-08" db="EMBL/GenBank/DDBJ databases">
        <title>The Genome Sequence of Clostridium citroniae WAL-17108.</title>
        <authorList>
            <consortium name="The Broad Institute Genome Sequencing Platform"/>
            <person name="Earl A."/>
            <person name="Ward D."/>
            <person name="Feldgarden M."/>
            <person name="Gevers D."/>
            <person name="Finegold S.M."/>
            <person name="Summanen P.H."/>
            <person name="Molitoris D.R."/>
            <person name="Vaisanen M.L."/>
            <person name="Daigneault M."/>
            <person name="Allen-Vercoe E."/>
            <person name="Young S.K."/>
            <person name="Zeng Q."/>
            <person name="Gargeya S."/>
            <person name="Fitzgerald M."/>
            <person name="Haas B."/>
            <person name="Abouelleil A."/>
            <person name="Alvarado L."/>
            <person name="Arachchi H.M."/>
            <person name="Berlin A."/>
            <person name="Brown A."/>
            <person name="Chapman S.B."/>
            <person name="Chen Z."/>
            <person name="Dunbar C."/>
            <person name="Freedman E."/>
            <person name="Gearin G."/>
            <person name="Gellesch M."/>
            <person name="Goldberg J."/>
            <person name="Griggs A."/>
            <person name="Gujja S."/>
            <person name="Heiman D."/>
            <person name="Howarth C."/>
            <person name="Larson L."/>
            <person name="Lui A."/>
            <person name="MacDonald P.J.P."/>
            <person name="Montmayeur A."/>
            <person name="Murphy C."/>
            <person name="Neiman D."/>
            <person name="Pearson M."/>
            <person name="Priest M."/>
            <person name="Roberts A."/>
            <person name="Saif S."/>
            <person name="Shea T."/>
            <person name="Shenoy N."/>
            <person name="Sisk P."/>
            <person name="Stolte C."/>
            <person name="Sykes S."/>
            <person name="Wortman J."/>
            <person name="Nusbaum C."/>
            <person name="Birren B."/>
        </authorList>
    </citation>
    <scope>NUCLEOTIDE SEQUENCE [LARGE SCALE GENOMIC DNA]</scope>
    <source>
        <strain evidence="7 8">WAL-17108</strain>
    </source>
</reference>
<feature type="transmembrane region" description="Helical" evidence="6">
    <location>
        <begin position="47"/>
        <end position="67"/>
    </location>
</feature>
<dbReference type="RefSeq" id="WP_007863757.1">
    <property type="nucleotide sequence ID" value="NZ_JH376423.1"/>
</dbReference>
<sequence length="386" mass="43057">MTETDRTGDRMEDAGWKHYLRLMLNILIPVTGWILLCVMGPKVLKFFMPFVIGWIIAMIANPLVRFLERRVKLVRKHSSIVIVVAALALVVGLIYLILSRSLVLLHGFMKDLPALYEGIEGDVARSMEQIEHLFRFLPDSIQQTWAEIGSNLGSYVGKAVEKLASPTVEAAGSVARSIPAVLVYLVVTILSAYFFIVDRDKILAMIKAHTPAWAQRYTRYLRGELLRLIGGYFMAQFKIMVVVWLILTVGFLVLGVGYAPLWAFLIAFLDFLPVFGTGTALIPWGLIKLLGGEYAFAAGLLLIYVLTQVTRQLVQPKLVGDSMGLNPLLTLLLLYLGFKVKGIAGMILAVPIGLFFVSLYEYGAFQGIKDSLDVLIKDINAFRRKE</sequence>
<feature type="transmembrane region" description="Helical" evidence="6">
    <location>
        <begin position="343"/>
        <end position="362"/>
    </location>
</feature>
<comment type="similarity">
    <text evidence="2">Belongs to the autoinducer-2 exporter (AI-2E) (TC 2.A.86) family.</text>
</comment>
<evidence type="ECO:0000256" key="4">
    <source>
        <dbReference type="ARBA" id="ARBA00022989"/>
    </source>
</evidence>
<comment type="subcellular location">
    <subcellularLocation>
        <location evidence="1">Membrane</location>
        <topology evidence="1">Multi-pass membrane protein</topology>
    </subcellularLocation>
</comment>
<dbReference type="PATRIC" id="fig|742733.3.peg.3356"/>
<evidence type="ECO:0000256" key="3">
    <source>
        <dbReference type="ARBA" id="ARBA00022692"/>
    </source>
</evidence>
<evidence type="ECO:0000256" key="1">
    <source>
        <dbReference type="ARBA" id="ARBA00004141"/>
    </source>
</evidence>
<evidence type="ECO:0000256" key="6">
    <source>
        <dbReference type="SAM" id="Phobius"/>
    </source>
</evidence>
<dbReference type="eggNOG" id="COG0628">
    <property type="taxonomic scope" value="Bacteria"/>
</dbReference>
<feature type="transmembrane region" description="Helical" evidence="6">
    <location>
        <begin position="241"/>
        <end position="269"/>
    </location>
</feature>
<dbReference type="PANTHER" id="PTHR21716">
    <property type="entry name" value="TRANSMEMBRANE PROTEIN"/>
    <property type="match status" value="1"/>
</dbReference>
<evidence type="ECO:0000313" key="7">
    <source>
        <dbReference type="EMBL" id="EHE97900.1"/>
    </source>
</evidence>
<dbReference type="EMBL" id="ADLJ01000026">
    <property type="protein sequence ID" value="EHE97900.1"/>
    <property type="molecule type" value="Genomic_DNA"/>
</dbReference>
<dbReference type="GO" id="GO:0055085">
    <property type="term" value="P:transmembrane transport"/>
    <property type="evidence" value="ECO:0007669"/>
    <property type="project" value="TreeGrafter"/>
</dbReference>
<evidence type="ECO:0000256" key="5">
    <source>
        <dbReference type="ARBA" id="ARBA00023136"/>
    </source>
</evidence>
<dbReference type="InterPro" id="IPR002549">
    <property type="entry name" value="AI-2E-like"/>
</dbReference>
<keyword evidence="4 6" id="KW-1133">Transmembrane helix</keyword>
<dbReference type="InterPro" id="IPR014227">
    <property type="entry name" value="YtvI-like"/>
</dbReference>
<organism evidence="7 8">
    <name type="scientific">[Clostridium] citroniae WAL-17108</name>
    <dbReference type="NCBI Taxonomy" id="742733"/>
    <lineage>
        <taxon>Bacteria</taxon>
        <taxon>Bacillati</taxon>
        <taxon>Bacillota</taxon>
        <taxon>Clostridia</taxon>
        <taxon>Lachnospirales</taxon>
        <taxon>Lachnospiraceae</taxon>
        <taxon>Enterocloster</taxon>
    </lineage>
</organism>
<keyword evidence="3 6" id="KW-0812">Transmembrane</keyword>
<feature type="transmembrane region" description="Helical" evidence="6">
    <location>
        <begin position="281"/>
        <end position="306"/>
    </location>
</feature>
<dbReference type="AlphaFoldDB" id="G5HL05"/>
<feature type="transmembrane region" description="Helical" evidence="6">
    <location>
        <begin position="178"/>
        <end position="197"/>
    </location>
</feature>
<comment type="caution">
    <text evidence="7">The sequence shown here is derived from an EMBL/GenBank/DDBJ whole genome shotgun (WGS) entry which is preliminary data.</text>
</comment>
<dbReference type="GO" id="GO:0016020">
    <property type="term" value="C:membrane"/>
    <property type="evidence" value="ECO:0007669"/>
    <property type="project" value="UniProtKB-SubCell"/>
</dbReference>
<dbReference type="HOGENOM" id="CLU_031275_4_0_9"/>
<proteinExistence type="inferred from homology"/>
<keyword evidence="5 6" id="KW-0472">Membrane</keyword>
<dbReference type="Pfam" id="PF01594">
    <property type="entry name" value="AI-2E_transport"/>
    <property type="match status" value="1"/>
</dbReference>
<protein>
    <submittedName>
        <fullName evidence="7">Sporulation integral membrane protein YtvI</fullName>
    </submittedName>
</protein>
<dbReference type="NCBIfam" id="TIGR02872">
    <property type="entry name" value="spore_ytvI"/>
    <property type="match status" value="1"/>
</dbReference>
<feature type="transmembrane region" description="Helical" evidence="6">
    <location>
        <begin position="79"/>
        <end position="98"/>
    </location>
</feature>
<dbReference type="Proteomes" id="UP000003763">
    <property type="component" value="Unassembled WGS sequence"/>
</dbReference>
<name>G5HL05_9FIRM</name>
<accession>G5HL05</accession>
<feature type="transmembrane region" description="Helical" evidence="6">
    <location>
        <begin position="318"/>
        <end position="337"/>
    </location>
</feature>